<evidence type="ECO:0000256" key="1">
    <source>
        <dbReference type="SAM" id="MobiDB-lite"/>
    </source>
</evidence>
<reference evidence="2" key="1">
    <citation type="submission" date="2020-05" db="EMBL/GenBank/DDBJ databases">
        <title>WGS assembly of Panicum virgatum.</title>
        <authorList>
            <person name="Lovell J.T."/>
            <person name="Jenkins J."/>
            <person name="Shu S."/>
            <person name="Juenger T.E."/>
            <person name="Schmutz J."/>
        </authorList>
    </citation>
    <scope>NUCLEOTIDE SEQUENCE</scope>
    <source>
        <strain evidence="2">AP13</strain>
    </source>
</reference>
<dbReference type="AlphaFoldDB" id="A0A8T0P8S6"/>
<feature type="region of interest" description="Disordered" evidence="1">
    <location>
        <begin position="102"/>
        <end position="217"/>
    </location>
</feature>
<sequence length="275" mass="28268">MSSFPRRRQLRPGCTSGLTGRDGCRAARLVGGGRQARKQSRRARWEQPSAPRAALGRHVCVEKPDAAPENVVSSFLLARPRSASGPAQHRLPPRLPPLPLPPFPHILSGSEPHSVDGGWRGGPCTRPAAAGLARHGCPPRRSTSGSGGTDRPAGAGAGASAAHQLSCSSAAPPTPSPSTFTAHGTDAEQRGGAAAAGARRAREVAGRGCGGRCTAGARAKRRGGWSATWACGRSTAWAERRRHGAAGAWVLPPPQAPPPPAQASPPPSCNEYGPI</sequence>
<gene>
    <name evidence="2" type="ORF">PVAP13_8NG275402</name>
</gene>
<feature type="region of interest" description="Disordered" evidence="1">
    <location>
        <begin position="1"/>
        <end position="52"/>
    </location>
</feature>
<organism evidence="2 3">
    <name type="scientific">Panicum virgatum</name>
    <name type="common">Blackwell switchgrass</name>
    <dbReference type="NCBI Taxonomy" id="38727"/>
    <lineage>
        <taxon>Eukaryota</taxon>
        <taxon>Viridiplantae</taxon>
        <taxon>Streptophyta</taxon>
        <taxon>Embryophyta</taxon>
        <taxon>Tracheophyta</taxon>
        <taxon>Spermatophyta</taxon>
        <taxon>Magnoliopsida</taxon>
        <taxon>Liliopsida</taxon>
        <taxon>Poales</taxon>
        <taxon>Poaceae</taxon>
        <taxon>PACMAD clade</taxon>
        <taxon>Panicoideae</taxon>
        <taxon>Panicodae</taxon>
        <taxon>Paniceae</taxon>
        <taxon>Panicinae</taxon>
        <taxon>Panicum</taxon>
        <taxon>Panicum sect. Hiantes</taxon>
    </lineage>
</organism>
<dbReference type="Proteomes" id="UP000823388">
    <property type="component" value="Chromosome 8N"/>
</dbReference>
<feature type="compositionally biased region" description="Basic residues" evidence="1">
    <location>
        <begin position="1"/>
        <end position="10"/>
    </location>
</feature>
<evidence type="ECO:0000313" key="2">
    <source>
        <dbReference type="EMBL" id="KAG2558571.1"/>
    </source>
</evidence>
<feature type="region of interest" description="Disordered" evidence="1">
    <location>
        <begin position="248"/>
        <end position="275"/>
    </location>
</feature>
<proteinExistence type="predicted"/>
<name>A0A8T0P8S6_PANVG</name>
<feature type="compositionally biased region" description="Pro residues" evidence="1">
    <location>
        <begin position="251"/>
        <end position="268"/>
    </location>
</feature>
<accession>A0A8T0P8S6</accession>
<dbReference type="EMBL" id="CM029052">
    <property type="protein sequence ID" value="KAG2558571.1"/>
    <property type="molecule type" value="Genomic_DNA"/>
</dbReference>
<evidence type="ECO:0000313" key="3">
    <source>
        <dbReference type="Proteomes" id="UP000823388"/>
    </source>
</evidence>
<keyword evidence="3" id="KW-1185">Reference proteome</keyword>
<protein>
    <submittedName>
        <fullName evidence="2">Uncharacterized protein</fullName>
    </submittedName>
</protein>
<comment type="caution">
    <text evidence="2">The sequence shown here is derived from an EMBL/GenBank/DDBJ whole genome shotgun (WGS) entry which is preliminary data.</text>
</comment>